<accession>A0A4S2MJ35</accession>
<feature type="compositionally biased region" description="Low complexity" evidence="1">
    <location>
        <begin position="75"/>
        <end position="84"/>
    </location>
</feature>
<feature type="region of interest" description="Disordered" evidence="1">
    <location>
        <begin position="686"/>
        <end position="716"/>
    </location>
</feature>
<feature type="compositionally biased region" description="Polar residues" evidence="1">
    <location>
        <begin position="545"/>
        <end position="561"/>
    </location>
</feature>
<sequence length="835" mass="93083">MEEIKRRIKRGKKDMRSGGRRRRRGETGKEETETGTGKETEKEKRIETAKEQRREAIGRERRERRERERRPSDAEYSSHSYSSSKESRSHSSRMPPSSRHNPPYGGVDPALFTIPRSHTYESGYNVPHSEPRTIPRVSRHQTWGGGSATNNTYSPGFDPSSYTKTASFEPSPPAAPSSKGPDSFKTSPEMASADPNLRVRDGYQEQLIQEKSKIHNVRAKTGSSPSFPAYKIPIEETNGSFEPIPNMEYPKSRSRASYDSPPNREYVKPRSRGGSYEKPSGFEQTKRRSSGSYEPDSNVEHVKPRKKKPVEPVDPVIDEEQLAQEQLLSEHNMQRLEKERRDQEERQRVAQEAREEQERKRQWKQREKDESERLKRETEAKEKEKQRREIDERKKASEEKAKRSIEASKAKLNERLAPLNTPANTSVPPPPESVSAASTTSGMFLGFLGRLCKSNDAPAAPQQQLRRSKSDVGTPSLEKQLARQNREKTAKSQLKEAESVLESNEERYGKKTSHITDAEDLRYPIPTPPLEIRKSPIVVKKRSSNLKPTPTSRSQQENITQAKAVDSATETDPVPVPVSTEVPAPASPPLSTVSSASTVRNSEGSMPPPPPPYQSSAASVTSNATYTTEPDLDEYTECFVKVYVRKKDSALVSGPIGSNPIQPFFTPTATPSGSTTMGSPPHQLHTLPIRENIPPRNRRSSNTTTRSSTSSRYDDVPFPIDQVSPLAHFHPQQQQPMYAPSFTASTIDSIGGFFASSPRDADEESILSTPSSAPLGGTGVPEQYHGRRGLNHASPRIPADGFQGGKRRSAEVQGGWGMPPYGTGPTLARGQTWHH</sequence>
<proteinExistence type="predicted"/>
<feature type="compositionally biased region" description="Polar residues" evidence="1">
    <location>
        <begin position="589"/>
        <end position="604"/>
    </location>
</feature>
<gene>
    <name evidence="2" type="ORF">EX30DRAFT_227275</name>
</gene>
<dbReference type="InParanoid" id="A0A4S2MJ35"/>
<evidence type="ECO:0000256" key="1">
    <source>
        <dbReference type="SAM" id="MobiDB-lite"/>
    </source>
</evidence>
<feature type="compositionally biased region" description="Low complexity" evidence="1">
    <location>
        <begin position="92"/>
        <end position="103"/>
    </location>
</feature>
<feature type="compositionally biased region" description="Polar residues" evidence="1">
    <location>
        <begin position="148"/>
        <end position="165"/>
    </location>
</feature>
<feature type="compositionally biased region" description="Low complexity" evidence="1">
    <location>
        <begin position="689"/>
        <end position="711"/>
    </location>
</feature>
<dbReference type="Proteomes" id="UP000298138">
    <property type="component" value="Unassembled WGS sequence"/>
</dbReference>
<feature type="compositionally biased region" description="Basic residues" evidence="1">
    <location>
        <begin position="1"/>
        <end position="24"/>
    </location>
</feature>
<feature type="region of interest" description="Disordered" evidence="1">
    <location>
        <begin position="1"/>
        <end position="438"/>
    </location>
</feature>
<feature type="region of interest" description="Disordered" evidence="1">
    <location>
        <begin position="453"/>
        <end position="624"/>
    </location>
</feature>
<feature type="compositionally biased region" description="Basic and acidic residues" evidence="1">
    <location>
        <begin position="480"/>
        <end position="522"/>
    </location>
</feature>
<dbReference type="AlphaFoldDB" id="A0A4S2MJ35"/>
<feature type="compositionally biased region" description="Polar residues" evidence="1">
    <location>
        <begin position="614"/>
        <end position="624"/>
    </location>
</feature>
<dbReference type="EMBL" id="ML220165">
    <property type="protein sequence ID" value="TGZ76842.1"/>
    <property type="molecule type" value="Genomic_DNA"/>
</dbReference>
<feature type="compositionally biased region" description="Basic and acidic residues" evidence="1">
    <location>
        <begin position="25"/>
        <end position="73"/>
    </location>
</feature>
<evidence type="ECO:0000313" key="2">
    <source>
        <dbReference type="EMBL" id="TGZ76842.1"/>
    </source>
</evidence>
<evidence type="ECO:0000313" key="3">
    <source>
        <dbReference type="Proteomes" id="UP000298138"/>
    </source>
</evidence>
<feature type="compositionally biased region" description="Basic and acidic residues" evidence="1">
    <location>
        <begin position="332"/>
        <end position="414"/>
    </location>
</feature>
<feature type="compositionally biased region" description="Basic and acidic residues" evidence="1">
    <location>
        <begin position="197"/>
        <end position="213"/>
    </location>
</feature>
<organism evidence="2 3">
    <name type="scientific">Ascodesmis nigricans</name>
    <dbReference type="NCBI Taxonomy" id="341454"/>
    <lineage>
        <taxon>Eukaryota</taxon>
        <taxon>Fungi</taxon>
        <taxon>Dikarya</taxon>
        <taxon>Ascomycota</taxon>
        <taxon>Pezizomycotina</taxon>
        <taxon>Pezizomycetes</taxon>
        <taxon>Pezizales</taxon>
        <taxon>Ascodesmidaceae</taxon>
        <taxon>Ascodesmis</taxon>
    </lineage>
</organism>
<feature type="region of interest" description="Disordered" evidence="1">
    <location>
        <begin position="761"/>
        <end position="835"/>
    </location>
</feature>
<keyword evidence="3" id="KW-1185">Reference proteome</keyword>
<name>A0A4S2MJ35_9PEZI</name>
<protein>
    <submittedName>
        <fullName evidence="2">Uncharacterized protein</fullName>
    </submittedName>
</protein>
<reference evidence="2 3" key="1">
    <citation type="submission" date="2019-04" db="EMBL/GenBank/DDBJ databases">
        <title>Comparative genomics and transcriptomics to analyze fruiting body development in filamentous ascomycetes.</title>
        <authorList>
            <consortium name="DOE Joint Genome Institute"/>
            <person name="Lutkenhaus R."/>
            <person name="Traeger S."/>
            <person name="Breuer J."/>
            <person name="Kuo A."/>
            <person name="Lipzen A."/>
            <person name="Pangilinan J."/>
            <person name="Dilworth D."/>
            <person name="Sandor L."/>
            <person name="Poggeler S."/>
            <person name="Barry K."/>
            <person name="Grigoriev I.V."/>
            <person name="Nowrousian M."/>
        </authorList>
    </citation>
    <scope>NUCLEOTIDE SEQUENCE [LARGE SCALE GENOMIC DNA]</scope>
    <source>
        <strain evidence="2 3">CBS 389.68</strain>
    </source>
</reference>